<dbReference type="Proteomes" id="UP000006322">
    <property type="component" value="Unassembled WGS sequence"/>
</dbReference>
<gene>
    <name evidence="1" type="ORF">GPLA_1211</name>
</gene>
<accession>K6Z7E7</accession>
<evidence type="ECO:0000313" key="1">
    <source>
        <dbReference type="EMBL" id="GAC32126.1"/>
    </source>
</evidence>
<evidence type="ECO:0000313" key="2">
    <source>
        <dbReference type="Proteomes" id="UP000006322"/>
    </source>
</evidence>
<sequence length="39" mass="4258">MTAIFVAKLTHFPPPFTTLLSTFTLGTLAFGKKEFVGAR</sequence>
<protein>
    <submittedName>
        <fullName evidence="1">Uncharacterized protein</fullName>
    </submittedName>
</protein>
<proteinExistence type="predicted"/>
<organism evidence="1 2">
    <name type="scientific">Paraglaciecola polaris LMG 21857</name>
    <dbReference type="NCBI Taxonomy" id="1129793"/>
    <lineage>
        <taxon>Bacteria</taxon>
        <taxon>Pseudomonadati</taxon>
        <taxon>Pseudomonadota</taxon>
        <taxon>Gammaproteobacteria</taxon>
        <taxon>Alteromonadales</taxon>
        <taxon>Alteromonadaceae</taxon>
        <taxon>Paraglaciecola</taxon>
    </lineage>
</organism>
<dbReference type="AlphaFoldDB" id="K6Z7E7"/>
<dbReference type="STRING" id="1129793.GPLA_1211"/>
<name>K6Z7E7_9ALTE</name>
<keyword evidence="2" id="KW-1185">Reference proteome</keyword>
<reference evidence="2" key="1">
    <citation type="journal article" date="2014" name="Environ. Microbiol.">
        <title>Comparative genomics of the marine bacterial genus Glaciecola reveals the high degree of genomic diversity and genomic characteristic for cold adaptation.</title>
        <authorList>
            <person name="Qin Q.L."/>
            <person name="Xie B.B."/>
            <person name="Yu Y."/>
            <person name="Shu Y.L."/>
            <person name="Rong J.C."/>
            <person name="Zhang Y.J."/>
            <person name="Zhao D.L."/>
            <person name="Chen X.L."/>
            <person name="Zhang X.Y."/>
            <person name="Chen B."/>
            <person name="Zhou B.C."/>
            <person name="Zhang Y.Z."/>
        </authorList>
    </citation>
    <scope>NUCLEOTIDE SEQUENCE [LARGE SCALE GENOMIC DNA]</scope>
    <source>
        <strain evidence="2">LMG 21857</strain>
    </source>
</reference>
<dbReference type="EMBL" id="BAER01000028">
    <property type="protein sequence ID" value="GAC32126.1"/>
    <property type="molecule type" value="Genomic_DNA"/>
</dbReference>
<comment type="caution">
    <text evidence="1">The sequence shown here is derived from an EMBL/GenBank/DDBJ whole genome shotgun (WGS) entry which is preliminary data.</text>
</comment>